<dbReference type="PANTHER" id="PTHR45626">
    <property type="entry name" value="TRANSCRIPTION TERMINATION FACTOR 2-RELATED"/>
    <property type="match status" value="1"/>
</dbReference>
<feature type="compositionally biased region" description="Basic and acidic residues" evidence="9">
    <location>
        <begin position="43"/>
        <end position="53"/>
    </location>
</feature>
<dbReference type="GO" id="GO:0008094">
    <property type="term" value="F:ATP-dependent activity, acting on DNA"/>
    <property type="evidence" value="ECO:0007669"/>
    <property type="project" value="TreeGrafter"/>
</dbReference>
<evidence type="ECO:0000256" key="3">
    <source>
        <dbReference type="ARBA" id="ARBA00022741"/>
    </source>
</evidence>
<feature type="compositionally biased region" description="Basic residues" evidence="9">
    <location>
        <begin position="318"/>
        <end position="341"/>
    </location>
</feature>
<keyword evidence="4" id="KW-0378">Hydrolase</keyword>
<dbReference type="SMART" id="SM00910">
    <property type="entry name" value="HIRAN"/>
    <property type="match status" value="1"/>
</dbReference>
<dbReference type="Pfam" id="PF08797">
    <property type="entry name" value="HIRAN"/>
    <property type="match status" value="1"/>
</dbReference>
<keyword evidence="6" id="KW-0862">Zinc</keyword>
<sequence>MPTSPAPPRVPICAVPLAHLPLLMPRQLRQTRAESCRPPARPARADHADRGEARSPPGPARAARPAPGTDGGPLALTAPIAGRLAVPSLVRPRQTRAEACRSRRSRTSRADRWEGCWLAHARPAPNAPSRRSRTARAECAERAEGCRTIFDKITILSFFFHPLPPLPLPPPTISQNPKPSLSLTLSPLIHGDFFLRGGGGGRWPRRLRQGGGEEEEEEEPYLVGFVVANIVGLRYYTGRVSGRELVVLVREPLKPYDSNAIKVLNTRSAQVGHLERAAAKALARSSTPASSPPPTPSSPQSPQPLPLPPPLPDPPLRPPRRRRPRPRRRLRRRTPSRRPLRPRVPALRSRRRRRGGTRNVDEIFALVGKVDAAADPMEPPREVVVTELFEHQKVGLGFLVRRENSRDLPPFWEAADSRGFRNVLTNYETQDRPEPLRGGIFADDMGLGKTLTLLSLIALLRWRKQGLGKKAGNSRKRRNLDDGGRGENDEEGSLSSNTTLVVCPPSVFSSWISQLEEHTKPGSLKVYMYHGERTRVKEELMKYDIVFHDV</sequence>
<dbReference type="EMBL" id="LR862151">
    <property type="protein sequence ID" value="CAD1833711.1"/>
    <property type="molecule type" value="Genomic_DNA"/>
</dbReference>
<evidence type="ECO:0000313" key="11">
    <source>
        <dbReference type="EMBL" id="CAD1833711.1"/>
    </source>
</evidence>
<keyword evidence="7" id="KW-0067">ATP-binding</keyword>
<accession>A0A6V7PSD7</accession>
<dbReference type="InterPro" id="IPR050628">
    <property type="entry name" value="SNF2_RAD54_helicase_TF"/>
</dbReference>
<keyword evidence="3" id="KW-0547">Nucleotide-binding</keyword>
<dbReference type="PANTHER" id="PTHR45626:SF17">
    <property type="entry name" value="HELICASE-LIKE TRANSCRIPTION FACTOR"/>
    <property type="match status" value="1"/>
</dbReference>
<dbReference type="Pfam" id="PF00176">
    <property type="entry name" value="SNF2-rel_dom"/>
    <property type="match status" value="1"/>
</dbReference>
<evidence type="ECO:0000256" key="2">
    <source>
        <dbReference type="ARBA" id="ARBA00022723"/>
    </source>
</evidence>
<dbReference type="GO" id="GO:0003676">
    <property type="term" value="F:nucleic acid binding"/>
    <property type="evidence" value="ECO:0007669"/>
    <property type="project" value="InterPro"/>
</dbReference>
<organism evidence="11">
    <name type="scientific">Ananas comosus var. bracteatus</name>
    <name type="common">red pineapple</name>
    <dbReference type="NCBI Taxonomy" id="296719"/>
    <lineage>
        <taxon>Eukaryota</taxon>
        <taxon>Viridiplantae</taxon>
        <taxon>Streptophyta</taxon>
        <taxon>Embryophyta</taxon>
        <taxon>Tracheophyta</taxon>
        <taxon>Spermatophyta</taxon>
        <taxon>Magnoliopsida</taxon>
        <taxon>Liliopsida</taxon>
        <taxon>Poales</taxon>
        <taxon>Bromeliaceae</taxon>
        <taxon>Bromelioideae</taxon>
        <taxon>Ananas</taxon>
    </lineage>
</organism>
<dbReference type="InterPro" id="IPR000330">
    <property type="entry name" value="SNF2_N"/>
</dbReference>
<gene>
    <name evidence="11" type="ORF">CB5_LOCUS16922</name>
</gene>
<feature type="region of interest" description="Disordered" evidence="9">
    <location>
        <begin position="29"/>
        <end position="76"/>
    </location>
</feature>
<evidence type="ECO:0000256" key="6">
    <source>
        <dbReference type="ARBA" id="ARBA00022833"/>
    </source>
</evidence>
<keyword evidence="8" id="KW-0539">Nucleus</keyword>
<dbReference type="InterPro" id="IPR014905">
    <property type="entry name" value="HIRAN"/>
</dbReference>
<evidence type="ECO:0000256" key="1">
    <source>
        <dbReference type="ARBA" id="ARBA00004123"/>
    </source>
</evidence>
<dbReference type="GO" id="GO:0016818">
    <property type="term" value="F:hydrolase activity, acting on acid anhydrides, in phosphorus-containing anhydrides"/>
    <property type="evidence" value="ECO:0007669"/>
    <property type="project" value="InterPro"/>
</dbReference>
<name>A0A6V7PSD7_ANACO</name>
<dbReference type="SUPFAM" id="SSF52540">
    <property type="entry name" value="P-loop containing nucleoside triphosphate hydrolases"/>
    <property type="match status" value="1"/>
</dbReference>
<dbReference type="InterPro" id="IPR027417">
    <property type="entry name" value="P-loop_NTPase"/>
</dbReference>
<comment type="subcellular location">
    <subcellularLocation>
        <location evidence="1">Nucleus</location>
    </subcellularLocation>
</comment>
<dbReference type="GO" id="GO:0005524">
    <property type="term" value="F:ATP binding"/>
    <property type="evidence" value="ECO:0007669"/>
    <property type="project" value="UniProtKB-KW"/>
</dbReference>
<protein>
    <recommendedName>
        <fullName evidence="10">HIRAN domain-containing protein</fullName>
    </recommendedName>
</protein>
<dbReference type="GO" id="GO:0008270">
    <property type="term" value="F:zinc ion binding"/>
    <property type="evidence" value="ECO:0007669"/>
    <property type="project" value="InterPro"/>
</dbReference>
<dbReference type="Gene3D" id="3.30.70.2330">
    <property type="match status" value="1"/>
</dbReference>
<feature type="compositionally biased region" description="Pro residues" evidence="9">
    <location>
        <begin position="290"/>
        <end position="317"/>
    </location>
</feature>
<reference evidence="11" key="1">
    <citation type="submission" date="2020-07" db="EMBL/GenBank/DDBJ databases">
        <authorList>
            <person name="Lin J."/>
        </authorList>
    </citation>
    <scope>NUCLEOTIDE SEQUENCE</scope>
</reference>
<dbReference type="AlphaFoldDB" id="A0A6V7PSD7"/>
<evidence type="ECO:0000256" key="4">
    <source>
        <dbReference type="ARBA" id="ARBA00022801"/>
    </source>
</evidence>
<keyword evidence="2" id="KW-0479">Metal-binding</keyword>
<dbReference type="GO" id="GO:0004386">
    <property type="term" value="F:helicase activity"/>
    <property type="evidence" value="ECO:0007669"/>
    <property type="project" value="UniProtKB-KW"/>
</dbReference>
<evidence type="ECO:0000256" key="7">
    <source>
        <dbReference type="ARBA" id="ARBA00022840"/>
    </source>
</evidence>
<dbReference type="InterPro" id="IPR038718">
    <property type="entry name" value="SNF2-like_sf"/>
</dbReference>
<keyword evidence="5" id="KW-0347">Helicase</keyword>
<evidence type="ECO:0000259" key="10">
    <source>
        <dbReference type="SMART" id="SM00910"/>
    </source>
</evidence>
<evidence type="ECO:0000256" key="9">
    <source>
        <dbReference type="SAM" id="MobiDB-lite"/>
    </source>
</evidence>
<dbReference type="GO" id="GO:0006281">
    <property type="term" value="P:DNA repair"/>
    <property type="evidence" value="ECO:0007669"/>
    <property type="project" value="TreeGrafter"/>
</dbReference>
<evidence type="ECO:0000256" key="5">
    <source>
        <dbReference type="ARBA" id="ARBA00022806"/>
    </source>
</evidence>
<proteinExistence type="predicted"/>
<feature type="region of interest" description="Disordered" evidence="9">
    <location>
        <begin position="278"/>
        <end position="355"/>
    </location>
</feature>
<feature type="region of interest" description="Disordered" evidence="9">
    <location>
        <begin position="470"/>
        <end position="497"/>
    </location>
</feature>
<dbReference type="Gene3D" id="3.40.50.10810">
    <property type="entry name" value="Tandem AAA-ATPase domain"/>
    <property type="match status" value="1"/>
</dbReference>
<dbReference type="GO" id="GO:0005634">
    <property type="term" value="C:nucleus"/>
    <property type="evidence" value="ECO:0007669"/>
    <property type="project" value="UniProtKB-SubCell"/>
</dbReference>
<feature type="domain" description="HIRAN" evidence="10">
    <location>
        <begin position="223"/>
        <end position="311"/>
    </location>
</feature>
<evidence type="ECO:0000256" key="8">
    <source>
        <dbReference type="ARBA" id="ARBA00023242"/>
    </source>
</evidence>